<evidence type="ECO:0000256" key="1">
    <source>
        <dbReference type="SAM" id="Coils"/>
    </source>
</evidence>
<accession>A0A829Y6C2</accession>
<name>A0A829Y6C2_9GAMM</name>
<keyword evidence="1" id="KW-0175">Coiled coil</keyword>
<evidence type="ECO:0000313" key="4">
    <source>
        <dbReference type="Proteomes" id="UP000445000"/>
    </source>
</evidence>
<keyword evidence="2" id="KW-0472">Membrane</keyword>
<reference evidence="4" key="1">
    <citation type="submission" date="2020-01" db="EMBL/GenBank/DDBJ databases">
        <title>'Steroidobacter agaridevorans' sp. nov., agar-degrading bacteria isolated from rhizosphere soils.</title>
        <authorList>
            <person name="Ikenaga M."/>
            <person name="Kataoka M."/>
            <person name="Murouchi A."/>
            <person name="Katsuragi S."/>
            <person name="Sakai M."/>
        </authorList>
    </citation>
    <scope>NUCLEOTIDE SEQUENCE [LARGE SCALE GENOMIC DNA]</scope>
    <source>
        <strain evidence="4">YU21-B</strain>
    </source>
</reference>
<dbReference type="RefSeq" id="WP_161810407.1">
    <property type="nucleotide sequence ID" value="NZ_BLJN01000001.1"/>
</dbReference>
<evidence type="ECO:0000256" key="2">
    <source>
        <dbReference type="SAM" id="Phobius"/>
    </source>
</evidence>
<feature type="coiled-coil region" evidence="1">
    <location>
        <begin position="147"/>
        <end position="174"/>
    </location>
</feature>
<proteinExistence type="predicted"/>
<keyword evidence="2" id="KW-0812">Transmembrane</keyword>
<dbReference type="Proteomes" id="UP000445000">
    <property type="component" value="Unassembled WGS sequence"/>
</dbReference>
<evidence type="ECO:0000313" key="3">
    <source>
        <dbReference type="EMBL" id="GFE78515.1"/>
    </source>
</evidence>
<keyword evidence="2" id="KW-1133">Transmembrane helix</keyword>
<feature type="transmembrane region" description="Helical" evidence="2">
    <location>
        <begin position="105"/>
        <end position="125"/>
    </location>
</feature>
<evidence type="ECO:0008006" key="5">
    <source>
        <dbReference type="Google" id="ProtNLM"/>
    </source>
</evidence>
<protein>
    <recommendedName>
        <fullName evidence="5">DUF3667 domain-containing protein</fullName>
    </recommendedName>
</protein>
<dbReference type="Pfam" id="PF12412">
    <property type="entry name" value="DUF3667"/>
    <property type="match status" value="1"/>
</dbReference>
<gene>
    <name evidence="3" type="ORF">GCM10011487_05150</name>
</gene>
<sequence length="377" mass="41628">MEGHSEAAADVITGGVIARAVEPAAGEAKDHQHGQCRNCGATVSGAYCSNCGQATHVHRSLISLGHDILHGVFHFEGKVWHTIPELLFRPGRLTRRYIDGERAKFVSPMALYLFIVFLMFAVIPFTGTSLETELADSDPLGVGAQFKENVTDNIEKLDDQIEAARERLAELEPSASERKKLEDHIAALMATREANQALIAGDWKEIVKFAQEQQANGEAKAPAAPDVGDKISETESRLKSAVEQASNNPALLAYKLKTTGYKFSWALIPLSVPFMWLLFFWRRDIHAYDHAIFVTYSISFMMLFAVVVTLLYDLGVSAWIWGTAIGIVPPLHLYKQLRGAYGTSRFGAWVRLFLLTIMITFVLTLFGVILVAIGMTG</sequence>
<feature type="transmembrane region" description="Helical" evidence="2">
    <location>
        <begin position="346"/>
        <end position="373"/>
    </location>
</feature>
<dbReference type="InterPro" id="IPR022134">
    <property type="entry name" value="DUF3667"/>
</dbReference>
<feature type="transmembrane region" description="Helical" evidence="2">
    <location>
        <begin position="263"/>
        <end position="281"/>
    </location>
</feature>
<dbReference type="AlphaFoldDB" id="A0A829Y6C2"/>
<organism evidence="3 4">
    <name type="scientific">Steroidobacter agaridevorans</name>
    <dbReference type="NCBI Taxonomy" id="2695856"/>
    <lineage>
        <taxon>Bacteria</taxon>
        <taxon>Pseudomonadati</taxon>
        <taxon>Pseudomonadota</taxon>
        <taxon>Gammaproteobacteria</taxon>
        <taxon>Steroidobacterales</taxon>
        <taxon>Steroidobacteraceae</taxon>
        <taxon>Steroidobacter</taxon>
    </lineage>
</organism>
<feature type="transmembrane region" description="Helical" evidence="2">
    <location>
        <begin position="318"/>
        <end position="334"/>
    </location>
</feature>
<feature type="transmembrane region" description="Helical" evidence="2">
    <location>
        <begin position="293"/>
        <end position="312"/>
    </location>
</feature>
<dbReference type="EMBL" id="BLJN01000001">
    <property type="protein sequence ID" value="GFE78515.1"/>
    <property type="molecule type" value="Genomic_DNA"/>
</dbReference>
<comment type="caution">
    <text evidence="3">The sequence shown here is derived from an EMBL/GenBank/DDBJ whole genome shotgun (WGS) entry which is preliminary data.</text>
</comment>
<keyword evidence="4" id="KW-1185">Reference proteome</keyword>